<feature type="compositionally biased region" description="Basic and acidic residues" evidence="6">
    <location>
        <begin position="12"/>
        <end position="21"/>
    </location>
</feature>
<dbReference type="OrthoDB" id="9812221at2"/>
<feature type="transmembrane region" description="Helical" evidence="7">
    <location>
        <begin position="526"/>
        <end position="548"/>
    </location>
</feature>
<evidence type="ECO:0000256" key="1">
    <source>
        <dbReference type="ARBA" id="ARBA00004141"/>
    </source>
</evidence>
<comment type="caution">
    <text evidence="9">The sequence shown here is derived from an EMBL/GenBank/DDBJ whole genome shotgun (WGS) entry which is preliminary data.</text>
</comment>
<feature type="transmembrane region" description="Helical" evidence="7">
    <location>
        <begin position="398"/>
        <end position="418"/>
    </location>
</feature>
<feature type="transmembrane region" description="Helical" evidence="7">
    <location>
        <begin position="184"/>
        <end position="201"/>
    </location>
</feature>
<feature type="region of interest" description="Disordered" evidence="6">
    <location>
        <begin position="1"/>
        <end position="21"/>
    </location>
</feature>
<feature type="domain" description="Major facilitator superfamily (MFS) profile" evidence="8">
    <location>
        <begin position="30"/>
        <end position="556"/>
    </location>
</feature>
<evidence type="ECO:0000313" key="9">
    <source>
        <dbReference type="EMBL" id="TKC97216.1"/>
    </source>
</evidence>
<keyword evidence="3 7" id="KW-0812">Transmembrane</keyword>
<name>A0A4U1ISD5_9BACT</name>
<dbReference type="GO" id="GO:0022857">
    <property type="term" value="F:transmembrane transporter activity"/>
    <property type="evidence" value="ECO:0007669"/>
    <property type="project" value="InterPro"/>
</dbReference>
<evidence type="ECO:0000256" key="4">
    <source>
        <dbReference type="ARBA" id="ARBA00022989"/>
    </source>
</evidence>
<dbReference type="PROSITE" id="PS50850">
    <property type="entry name" value="MFS"/>
    <property type="match status" value="1"/>
</dbReference>
<feature type="transmembrane region" description="Helical" evidence="7">
    <location>
        <begin position="222"/>
        <end position="244"/>
    </location>
</feature>
<accession>A0A4U1ISD5</accession>
<feature type="transmembrane region" description="Helical" evidence="7">
    <location>
        <begin position="372"/>
        <end position="392"/>
    </location>
</feature>
<dbReference type="Gene3D" id="1.20.1250.20">
    <property type="entry name" value="MFS general substrate transporter like domains"/>
    <property type="match status" value="1"/>
</dbReference>
<keyword evidence="2" id="KW-0813">Transport</keyword>
<dbReference type="PANTHER" id="PTHR42718">
    <property type="entry name" value="MAJOR FACILITATOR SUPERFAMILY MULTIDRUG TRANSPORTER MFSC"/>
    <property type="match status" value="1"/>
</dbReference>
<dbReference type="SUPFAM" id="SSF103473">
    <property type="entry name" value="MFS general substrate transporter"/>
    <property type="match status" value="1"/>
</dbReference>
<keyword evidence="10" id="KW-1185">Reference proteome</keyword>
<comment type="subcellular location">
    <subcellularLocation>
        <location evidence="1">Membrane</location>
        <topology evidence="1">Multi-pass membrane protein</topology>
    </subcellularLocation>
</comment>
<dbReference type="InterPro" id="IPR036259">
    <property type="entry name" value="MFS_trans_sf"/>
</dbReference>
<evidence type="ECO:0000259" key="8">
    <source>
        <dbReference type="PROSITE" id="PS50850"/>
    </source>
</evidence>
<keyword evidence="5 7" id="KW-0472">Membrane</keyword>
<feature type="transmembrane region" description="Helical" evidence="7">
    <location>
        <begin position="306"/>
        <end position="334"/>
    </location>
</feature>
<evidence type="ECO:0000256" key="5">
    <source>
        <dbReference type="ARBA" id="ARBA00023136"/>
    </source>
</evidence>
<feature type="transmembrane region" description="Helical" evidence="7">
    <location>
        <begin position="264"/>
        <end position="285"/>
    </location>
</feature>
<dbReference type="RefSeq" id="WP_136935187.1">
    <property type="nucleotide sequence ID" value="NZ_SSMQ01000081.1"/>
</dbReference>
<dbReference type="Proteomes" id="UP000309215">
    <property type="component" value="Unassembled WGS sequence"/>
</dbReference>
<feature type="transmembrane region" description="Helical" evidence="7">
    <location>
        <begin position="340"/>
        <end position="360"/>
    </location>
</feature>
<evidence type="ECO:0000256" key="3">
    <source>
        <dbReference type="ARBA" id="ARBA00022692"/>
    </source>
</evidence>
<feature type="transmembrane region" description="Helical" evidence="7">
    <location>
        <begin position="156"/>
        <end position="178"/>
    </location>
</feature>
<dbReference type="AlphaFoldDB" id="A0A4U1ISD5"/>
<dbReference type="CDD" id="cd17321">
    <property type="entry name" value="MFS_MMR_MDR_like"/>
    <property type="match status" value="1"/>
</dbReference>
<dbReference type="InterPro" id="IPR011701">
    <property type="entry name" value="MFS"/>
</dbReference>
<protein>
    <submittedName>
        <fullName evidence="9">MFS transporter</fullName>
    </submittedName>
</protein>
<evidence type="ECO:0000256" key="6">
    <source>
        <dbReference type="SAM" id="MobiDB-lite"/>
    </source>
</evidence>
<evidence type="ECO:0000256" key="7">
    <source>
        <dbReference type="SAM" id="Phobius"/>
    </source>
</evidence>
<dbReference type="PROSITE" id="PS00216">
    <property type="entry name" value="SUGAR_TRANSPORT_1"/>
    <property type="match status" value="1"/>
</dbReference>
<proteinExistence type="predicted"/>
<organism evidence="9 10">
    <name type="scientific">Polyangium fumosum</name>
    <dbReference type="NCBI Taxonomy" id="889272"/>
    <lineage>
        <taxon>Bacteria</taxon>
        <taxon>Pseudomonadati</taxon>
        <taxon>Myxococcota</taxon>
        <taxon>Polyangia</taxon>
        <taxon>Polyangiales</taxon>
        <taxon>Polyangiaceae</taxon>
        <taxon>Polyangium</taxon>
    </lineage>
</organism>
<sequence>MARVARALGHRRGGEAKGGSKLEARSSRSMLVPLVLAQFLASYDSSSMNVAISRITADLGTTVTGVQTAITVFTLTMAALMIPGSKLSDIWGRKRCFVLGIAIYGLGAFVTAIAPALSVMVIGWSLLEGIGSALMIPPIYILTTVSFADPVSRAKAFALVSAAAGLGSASGPLIGGLITSTISWRASFFTEALITLGILYSSRRILDKGPTGPRPAFDLVGAALSAAGLASIVIGILQAGTYGWLRARKDFALGDSVILARGDVSPVIVFTAIGAFLLALFFVHVRRRERSGKTPLLSTRLFASRTVNLGLVTQNAQWFLLLGTSFVIAVFLQVSRGYDAIRTGIIVTPATLGILLASGRTDRMTRRYSQRAIIRAGFATALSGIALLILLVRATASVALFAPGLFLLGFGAGIMLTASVNTVQSSVPDEEQGEISGVSRSVSNLGSSLGTAIAGAVLISALHAGIGSRAAESVVLSADEKQELTAALERSVSTVSDAEVREVLQGKPPSVVDEVTRINAEARDRAIGLALGSVFLFGLIGLAAAMFLPKNTGRPRPEQTST</sequence>
<dbReference type="GO" id="GO:0016020">
    <property type="term" value="C:membrane"/>
    <property type="evidence" value="ECO:0007669"/>
    <property type="project" value="UniProtKB-SubCell"/>
</dbReference>
<keyword evidence="4 7" id="KW-1133">Transmembrane helix</keyword>
<dbReference type="InterPro" id="IPR020846">
    <property type="entry name" value="MFS_dom"/>
</dbReference>
<reference evidence="9 10" key="1">
    <citation type="submission" date="2019-04" db="EMBL/GenBank/DDBJ databases">
        <authorList>
            <person name="Li Y."/>
            <person name="Wang J."/>
        </authorList>
    </citation>
    <scope>NUCLEOTIDE SEQUENCE [LARGE SCALE GENOMIC DNA]</scope>
    <source>
        <strain evidence="9 10">DSM 14668</strain>
    </source>
</reference>
<dbReference type="Pfam" id="PF07690">
    <property type="entry name" value="MFS_1"/>
    <property type="match status" value="1"/>
</dbReference>
<dbReference type="PRINTS" id="PR01036">
    <property type="entry name" value="TCRTETB"/>
</dbReference>
<evidence type="ECO:0000313" key="10">
    <source>
        <dbReference type="Proteomes" id="UP000309215"/>
    </source>
</evidence>
<dbReference type="PANTHER" id="PTHR42718:SF9">
    <property type="entry name" value="MAJOR FACILITATOR SUPERFAMILY MULTIDRUG TRANSPORTER MFSC"/>
    <property type="match status" value="1"/>
</dbReference>
<feature type="transmembrane region" description="Helical" evidence="7">
    <location>
        <begin position="130"/>
        <end position="149"/>
    </location>
</feature>
<gene>
    <name evidence="9" type="ORF">E8A74_44170</name>
</gene>
<feature type="transmembrane region" description="Helical" evidence="7">
    <location>
        <begin position="96"/>
        <end position="124"/>
    </location>
</feature>
<dbReference type="InterPro" id="IPR005829">
    <property type="entry name" value="Sugar_transporter_CS"/>
</dbReference>
<evidence type="ECO:0000256" key="2">
    <source>
        <dbReference type="ARBA" id="ARBA00022448"/>
    </source>
</evidence>
<dbReference type="EMBL" id="SSMQ01000081">
    <property type="protein sequence ID" value="TKC97216.1"/>
    <property type="molecule type" value="Genomic_DNA"/>
</dbReference>
<feature type="transmembrane region" description="Helical" evidence="7">
    <location>
        <begin position="63"/>
        <end position="84"/>
    </location>
</feature>